<dbReference type="InterPro" id="IPR050162">
    <property type="entry name" value="MsrA_MetSO_reductase"/>
</dbReference>
<dbReference type="SUPFAM" id="SSF55068">
    <property type="entry name" value="Peptide methionine sulfoxide reductase"/>
    <property type="match status" value="1"/>
</dbReference>
<reference evidence="10 11" key="1">
    <citation type="submission" date="2019-07" db="EMBL/GenBank/DDBJ databases">
        <authorList>
            <person name="Jastrzebski P J."/>
            <person name="Paukszto L."/>
            <person name="Jastrzebski P J."/>
        </authorList>
    </citation>
    <scope>NUCLEOTIDE SEQUENCE [LARGE SCALE GENOMIC DNA]</scope>
    <source>
        <strain evidence="10 11">WMS-il1</strain>
    </source>
</reference>
<dbReference type="GO" id="GO:0005737">
    <property type="term" value="C:cytoplasm"/>
    <property type="evidence" value="ECO:0007669"/>
    <property type="project" value="TreeGrafter"/>
</dbReference>
<comment type="similarity">
    <text evidence="1">Belongs to the MsrA Met sulfoxide reductase family.</text>
</comment>
<dbReference type="EMBL" id="CABIJS010000066">
    <property type="protein sequence ID" value="VUZ41738.1"/>
    <property type="molecule type" value="Genomic_DNA"/>
</dbReference>
<evidence type="ECO:0000256" key="1">
    <source>
        <dbReference type="ARBA" id="ARBA00005591"/>
    </source>
</evidence>
<organism evidence="10 11">
    <name type="scientific">Hymenolepis diminuta</name>
    <name type="common">Rat tapeworm</name>
    <dbReference type="NCBI Taxonomy" id="6216"/>
    <lineage>
        <taxon>Eukaryota</taxon>
        <taxon>Metazoa</taxon>
        <taxon>Spiralia</taxon>
        <taxon>Lophotrochozoa</taxon>
        <taxon>Platyhelminthes</taxon>
        <taxon>Cestoda</taxon>
        <taxon>Eucestoda</taxon>
        <taxon>Cyclophyllidea</taxon>
        <taxon>Hymenolepididae</taxon>
        <taxon>Hymenolepis</taxon>
    </lineage>
</organism>
<keyword evidence="8" id="KW-1133">Transmembrane helix</keyword>
<evidence type="ECO:0000256" key="3">
    <source>
        <dbReference type="ARBA" id="ARBA00023002"/>
    </source>
</evidence>
<evidence type="ECO:0000256" key="8">
    <source>
        <dbReference type="SAM" id="Phobius"/>
    </source>
</evidence>
<keyword evidence="8" id="KW-0472">Membrane</keyword>
<keyword evidence="11" id="KW-1185">Reference proteome</keyword>
<accession>A0A564Y4K5</accession>
<evidence type="ECO:0000259" key="9">
    <source>
        <dbReference type="Pfam" id="PF01625"/>
    </source>
</evidence>
<keyword evidence="3" id="KW-0560">Oxidoreductase</keyword>
<dbReference type="InterPro" id="IPR002569">
    <property type="entry name" value="Met_Sox_Rdtase_MsrA_dom"/>
</dbReference>
<dbReference type="HAMAP" id="MF_01401">
    <property type="entry name" value="MsrA"/>
    <property type="match status" value="1"/>
</dbReference>
<protein>
    <recommendedName>
        <fullName evidence="2">peptide-methionine (S)-S-oxide reductase</fullName>
        <ecNumber evidence="2">1.8.4.11</ecNumber>
    </recommendedName>
    <alternativeName>
        <fullName evidence="5">Peptide-methionine (S)-S-oxide reductase</fullName>
    </alternativeName>
    <alternativeName>
        <fullName evidence="4">Protein-methionine-S-oxide reductase</fullName>
    </alternativeName>
</protein>
<evidence type="ECO:0000313" key="11">
    <source>
        <dbReference type="Proteomes" id="UP000321570"/>
    </source>
</evidence>
<evidence type="ECO:0000256" key="6">
    <source>
        <dbReference type="ARBA" id="ARBA00047806"/>
    </source>
</evidence>
<evidence type="ECO:0000256" key="4">
    <source>
        <dbReference type="ARBA" id="ARBA00030273"/>
    </source>
</evidence>
<evidence type="ECO:0000256" key="2">
    <source>
        <dbReference type="ARBA" id="ARBA00012502"/>
    </source>
</evidence>
<dbReference type="Gene3D" id="3.30.1060.10">
    <property type="entry name" value="Peptide methionine sulphoxide reductase MsrA"/>
    <property type="match status" value="1"/>
</dbReference>
<evidence type="ECO:0000313" key="10">
    <source>
        <dbReference type="EMBL" id="VUZ41738.1"/>
    </source>
</evidence>
<dbReference type="Proteomes" id="UP000321570">
    <property type="component" value="Unassembled WGS sequence"/>
</dbReference>
<evidence type="ECO:0000256" key="5">
    <source>
        <dbReference type="ARBA" id="ARBA00030643"/>
    </source>
</evidence>
<dbReference type="NCBIfam" id="TIGR00401">
    <property type="entry name" value="msrA"/>
    <property type="match status" value="1"/>
</dbReference>
<dbReference type="InterPro" id="IPR036509">
    <property type="entry name" value="Met_Sox_Rdtase_MsrA_sf"/>
</dbReference>
<sequence length="214" mass="23826">MGTRLFNSFGCLFVANTFCALSYFSKIGNKMQKHHVLGTPLNPPFPDGCETIMFGLGCFWGAERLFWEIPNIYSTQVGFGGGNMNNPSYKDVCNGDTGHAEVVRVVYNPQLTPLNVLLKTFWEAHDPTTLNRQGNDVGPQYRSVIFASTEDQLKAAIESRDAYQKALGDSKPITTEIKLLTEFFYAEPYHQQYLSKNPKGYCGLKGTGVSCPLK</sequence>
<dbReference type="EC" id="1.8.4.11" evidence="2"/>
<feature type="transmembrane region" description="Helical" evidence="8">
    <location>
        <begin position="6"/>
        <end position="24"/>
    </location>
</feature>
<evidence type="ECO:0000256" key="7">
    <source>
        <dbReference type="ARBA" id="ARBA00048782"/>
    </source>
</evidence>
<dbReference type="AlphaFoldDB" id="A0A564Y4K5"/>
<dbReference type="PANTHER" id="PTHR42799:SF2">
    <property type="entry name" value="MITOCHONDRIAL PEPTIDE METHIONINE SULFOXIDE REDUCTASE"/>
    <property type="match status" value="1"/>
</dbReference>
<dbReference type="GO" id="GO:0008113">
    <property type="term" value="F:peptide-methionine (S)-S-oxide reductase activity"/>
    <property type="evidence" value="ECO:0007669"/>
    <property type="project" value="UniProtKB-EC"/>
</dbReference>
<name>A0A564Y4K5_HYMDI</name>
<comment type="catalytic activity">
    <reaction evidence="7">
        <text>[thioredoxin]-disulfide + L-methionine + H2O = L-methionine (S)-S-oxide + [thioredoxin]-dithiol</text>
        <dbReference type="Rhea" id="RHEA:19993"/>
        <dbReference type="Rhea" id="RHEA-COMP:10698"/>
        <dbReference type="Rhea" id="RHEA-COMP:10700"/>
        <dbReference type="ChEBI" id="CHEBI:15377"/>
        <dbReference type="ChEBI" id="CHEBI:29950"/>
        <dbReference type="ChEBI" id="CHEBI:50058"/>
        <dbReference type="ChEBI" id="CHEBI:57844"/>
        <dbReference type="ChEBI" id="CHEBI:58772"/>
        <dbReference type="EC" id="1.8.4.11"/>
    </reaction>
</comment>
<comment type="catalytic activity">
    <reaction evidence="6">
        <text>L-methionyl-[protein] + [thioredoxin]-disulfide + H2O = L-methionyl-(S)-S-oxide-[protein] + [thioredoxin]-dithiol</text>
        <dbReference type="Rhea" id="RHEA:14217"/>
        <dbReference type="Rhea" id="RHEA-COMP:10698"/>
        <dbReference type="Rhea" id="RHEA-COMP:10700"/>
        <dbReference type="Rhea" id="RHEA-COMP:12313"/>
        <dbReference type="Rhea" id="RHEA-COMP:12315"/>
        <dbReference type="ChEBI" id="CHEBI:15377"/>
        <dbReference type="ChEBI" id="CHEBI:16044"/>
        <dbReference type="ChEBI" id="CHEBI:29950"/>
        <dbReference type="ChEBI" id="CHEBI:44120"/>
        <dbReference type="ChEBI" id="CHEBI:50058"/>
        <dbReference type="EC" id="1.8.4.11"/>
    </reaction>
</comment>
<gene>
    <name evidence="10" type="ORF">WMSIL1_LOCUS2532</name>
</gene>
<dbReference type="GO" id="GO:0034599">
    <property type="term" value="P:cellular response to oxidative stress"/>
    <property type="evidence" value="ECO:0007669"/>
    <property type="project" value="TreeGrafter"/>
</dbReference>
<dbReference type="PANTHER" id="PTHR42799">
    <property type="entry name" value="MITOCHONDRIAL PEPTIDE METHIONINE SULFOXIDE REDUCTASE"/>
    <property type="match status" value="1"/>
</dbReference>
<feature type="domain" description="Peptide methionine sulphoxide reductase MsrA" evidence="9">
    <location>
        <begin position="51"/>
        <end position="202"/>
    </location>
</feature>
<dbReference type="Pfam" id="PF01625">
    <property type="entry name" value="PMSR"/>
    <property type="match status" value="1"/>
</dbReference>
<keyword evidence="8" id="KW-0812">Transmembrane</keyword>
<proteinExistence type="inferred from homology"/>